<keyword evidence="6 8" id="KW-0408">Iron</keyword>
<evidence type="ECO:0000256" key="5">
    <source>
        <dbReference type="ARBA" id="ARBA00023002"/>
    </source>
</evidence>
<dbReference type="SUPFAM" id="SSF48264">
    <property type="entry name" value="Cytochrome P450"/>
    <property type="match status" value="1"/>
</dbReference>
<evidence type="ECO:0000313" key="11">
    <source>
        <dbReference type="Proteomes" id="UP000460221"/>
    </source>
</evidence>
<dbReference type="Pfam" id="PF00067">
    <property type="entry name" value="p450"/>
    <property type="match status" value="1"/>
</dbReference>
<evidence type="ECO:0000256" key="9">
    <source>
        <dbReference type="SAM" id="MobiDB-lite"/>
    </source>
</evidence>
<dbReference type="InterPro" id="IPR002401">
    <property type="entry name" value="Cyt_P450_E_grp-I"/>
</dbReference>
<dbReference type="InterPro" id="IPR036396">
    <property type="entry name" value="Cyt_P450_sf"/>
</dbReference>
<evidence type="ECO:0000256" key="1">
    <source>
        <dbReference type="ARBA" id="ARBA00001971"/>
    </source>
</evidence>
<keyword evidence="5" id="KW-0560">Oxidoreductase</keyword>
<protein>
    <submittedName>
        <fullName evidence="10">Cytochrome P450</fullName>
    </submittedName>
</protein>
<comment type="similarity">
    <text evidence="2">Belongs to the cytochrome P450 family.</text>
</comment>
<evidence type="ECO:0000256" key="2">
    <source>
        <dbReference type="ARBA" id="ARBA00010617"/>
    </source>
</evidence>
<gene>
    <name evidence="10" type="ORF">GIS00_11880</name>
</gene>
<dbReference type="GO" id="GO:0016125">
    <property type="term" value="P:sterol metabolic process"/>
    <property type="evidence" value="ECO:0007669"/>
    <property type="project" value="TreeGrafter"/>
</dbReference>
<dbReference type="GO" id="GO:0004497">
    <property type="term" value="F:monooxygenase activity"/>
    <property type="evidence" value="ECO:0007669"/>
    <property type="project" value="UniProtKB-KW"/>
</dbReference>
<dbReference type="PANTHER" id="PTHR24286">
    <property type="entry name" value="CYTOCHROME P450 26"/>
    <property type="match status" value="1"/>
</dbReference>
<keyword evidence="3 8" id="KW-0349">Heme</keyword>
<dbReference type="PANTHER" id="PTHR24286:SF24">
    <property type="entry name" value="LANOSTEROL 14-ALPHA DEMETHYLASE"/>
    <property type="match status" value="1"/>
</dbReference>
<proteinExistence type="inferred from homology"/>
<comment type="caution">
    <text evidence="10">The sequence shown here is derived from an EMBL/GenBank/DDBJ whole genome shotgun (WGS) entry which is preliminary data.</text>
</comment>
<keyword evidence="11" id="KW-1185">Reference proteome</keyword>
<dbReference type="PRINTS" id="PR00463">
    <property type="entry name" value="EP450I"/>
</dbReference>
<evidence type="ECO:0000256" key="7">
    <source>
        <dbReference type="ARBA" id="ARBA00023033"/>
    </source>
</evidence>
<feature type="binding site" description="axial binding residue" evidence="8">
    <location>
        <position position="401"/>
    </location>
    <ligand>
        <name>heme</name>
        <dbReference type="ChEBI" id="CHEBI:30413"/>
    </ligand>
    <ligandPart>
        <name>Fe</name>
        <dbReference type="ChEBI" id="CHEBI:18248"/>
    </ligandPart>
</feature>
<dbReference type="Gene3D" id="1.10.630.10">
    <property type="entry name" value="Cytochrome P450"/>
    <property type="match status" value="1"/>
</dbReference>
<comment type="cofactor">
    <cofactor evidence="1 8">
        <name>heme</name>
        <dbReference type="ChEBI" id="CHEBI:30413"/>
    </cofactor>
</comment>
<dbReference type="InterPro" id="IPR001128">
    <property type="entry name" value="Cyt_P450"/>
</dbReference>
<reference evidence="10 11" key="1">
    <citation type="submission" date="2019-11" db="EMBL/GenBank/DDBJ databases">
        <authorList>
            <person name="Jiang L.-Q."/>
        </authorList>
    </citation>
    <scope>NUCLEOTIDE SEQUENCE [LARGE SCALE GENOMIC DNA]</scope>
    <source>
        <strain evidence="10 11">YIM 132087</strain>
    </source>
</reference>
<dbReference type="GO" id="GO:0020037">
    <property type="term" value="F:heme binding"/>
    <property type="evidence" value="ECO:0007669"/>
    <property type="project" value="InterPro"/>
</dbReference>
<feature type="region of interest" description="Disordered" evidence="9">
    <location>
        <begin position="1"/>
        <end position="34"/>
    </location>
</feature>
<keyword evidence="4 8" id="KW-0479">Metal-binding</keyword>
<evidence type="ECO:0000256" key="8">
    <source>
        <dbReference type="PIRSR" id="PIRSR602401-1"/>
    </source>
</evidence>
<name>A0A7K1FKH4_9ACTN</name>
<evidence type="ECO:0000256" key="3">
    <source>
        <dbReference type="ARBA" id="ARBA00022617"/>
    </source>
</evidence>
<evidence type="ECO:0000256" key="6">
    <source>
        <dbReference type="ARBA" id="ARBA00023004"/>
    </source>
</evidence>
<dbReference type="GO" id="GO:0016705">
    <property type="term" value="F:oxidoreductase activity, acting on paired donors, with incorporation or reduction of molecular oxygen"/>
    <property type="evidence" value="ECO:0007669"/>
    <property type="project" value="InterPro"/>
</dbReference>
<evidence type="ECO:0000313" key="10">
    <source>
        <dbReference type="EMBL" id="MTD14642.1"/>
    </source>
</evidence>
<dbReference type="AlphaFoldDB" id="A0A7K1FKH4"/>
<dbReference type="Proteomes" id="UP000460221">
    <property type="component" value="Unassembled WGS sequence"/>
</dbReference>
<sequence>MSHPDPIRQRRAGNGWMKSRHPGGPMPRSSPARVAHDQTVRLLRNGCPFTATVRAGSGVIAVDQPVALRLVGRRAVLIGGPAGVRTFYDETLIRRRGATPAFLQNTLFGRNAVHGLDDETHRSRKRLFLDLITDDAAADMHRRALQGWRAELAAWPDRGTVWDAAVRIFGTAVQGWAGVGPGGMSEIPDLQATRDRRSRDLATIVDGFGSVGVGALRARAARRRADRWATAAVLAARSHLGAQPPTPLTHIAGFRDTDGHLLPERTAGVELLNILRPTVAVAWFAVFGALALIRHPDLRDRLSGSDESSDMLRAVANEIRRTTPFVPLLAGKARKGFRLGDVQVRTGTRVLLDVPGTNMDPGRWSSPESFRPERFLQDPGAATSDHFVPQGGGDRYTGHRCPGEPFAVELVTATLRALSESSWTVPHQDLTVDARRIPTRPAGGIRLLVQS</sequence>
<organism evidence="10 11">
    <name type="scientific">Nakamurella alba</name>
    <dbReference type="NCBI Taxonomy" id="2665158"/>
    <lineage>
        <taxon>Bacteria</taxon>
        <taxon>Bacillati</taxon>
        <taxon>Actinomycetota</taxon>
        <taxon>Actinomycetes</taxon>
        <taxon>Nakamurellales</taxon>
        <taxon>Nakamurellaceae</taxon>
        <taxon>Nakamurella</taxon>
    </lineage>
</organism>
<evidence type="ECO:0000256" key="4">
    <source>
        <dbReference type="ARBA" id="ARBA00022723"/>
    </source>
</evidence>
<dbReference type="EMBL" id="WLYK01000004">
    <property type="protein sequence ID" value="MTD14642.1"/>
    <property type="molecule type" value="Genomic_DNA"/>
</dbReference>
<keyword evidence="7" id="KW-0503">Monooxygenase</keyword>
<dbReference type="GO" id="GO:0005506">
    <property type="term" value="F:iron ion binding"/>
    <property type="evidence" value="ECO:0007669"/>
    <property type="project" value="InterPro"/>
</dbReference>
<accession>A0A7K1FKH4</accession>